<reference evidence="5" key="1">
    <citation type="submission" date="2017-09" db="EMBL/GenBank/DDBJ databases">
        <title>Depth-based differentiation of microbial function through sediment-hosted aquifers and enrichment of novel symbionts in the deep terrestrial subsurface.</title>
        <authorList>
            <person name="Probst A.J."/>
            <person name="Ladd B."/>
            <person name="Jarett J.K."/>
            <person name="Geller-Mcgrath D.E."/>
            <person name="Sieber C.M.K."/>
            <person name="Emerson J.B."/>
            <person name="Anantharaman K."/>
            <person name="Thomas B.C."/>
            <person name="Malmstrom R."/>
            <person name="Stieglmeier M."/>
            <person name="Klingl A."/>
            <person name="Woyke T."/>
            <person name="Ryan C.M."/>
            <person name="Banfield J.F."/>
        </authorList>
    </citation>
    <scope>NUCLEOTIDE SEQUENCE [LARGE SCALE GENOMIC DNA]</scope>
</reference>
<feature type="domain" description="Glycosyl transferase family 1" evidence="3">
    <location>
        <begin position="189"/>
        <end position="363"/>
    </location>
</feature>
<accession>A0A2H0W3H5</accession>
<evidence type="ECO:0000313" key="4">
    <source>
        <dbReference type="EMBL" id="PIS05827.1"/>
    </source>
</evidence>
<protein>
    <recommendedName>
        <fullName evidence="3">Glycosyl transferase family 1 domain-containing protein</fullName>
    </recommendedName>
</protein>
<evidence type="ECO:0000256" key="2">
    <source>
        <dbReference type="SAM" id="Phobius"/>
    </source>
</evidence>
<dbReference type="Pfam" id="PF00534">
    <property type="entry name" value="Glycos_transf_1"/>
    <property type="match status" value="1"/>
</dbReference>
<feature type="transmembrane region" description="Helical" evidence="2">
    <location>
        <begin position="82"/>
        <end position="102"/>
    </location>
</feature>
<dbReference type="InterPro" id="IPR001296">
    <property type="entry name" value="Glyco_trans_1"/>
</dbReference>
<dbReference type="SUPFAM" id="SSF53756">
    <property type="entry name" value="UDP-Glycosyltransferase/glycogen phosphorylase"/>
    <property type="match status" value="1"/>
</dbReference>
<keyword evidence="2" id="KW-0812">Transmembrane</keyword>
<organism evidence="4 5">
    <name type="scientific">Candidatus Buchananbacteria bacterium CG10_big_fil_rev_8_21_14_0_10_33_19</name>
    <dbReference type="NCBI Taxonomy" id="1974525"/>
    <lineage>
        <taxon>Bacteria</taxon>
        <taxon>Candidatus Buchananiibacteriota</taxon>
    </lineage>
</organism>
<keyword evidence="1" id="KW-0808">Transferase</keyword>
<evidence type="ECO:0000256" key="1">
    <source>
        <dbReference type="ARBA" id="ARBA00022679"/>
    </source>
</evidence>
<sequence>MKLLYIANIRIPTEKAHGHQIMTMGEAFSLQGVDTILVVPSRKNNDFKNVNPFDFYEIKKNFKLKKILTIDPVLLLKFPAGIYIKVQSIIFMFFLSWYFLFINRGDYTVYTRDEYLLPFLQIFFKRVVWEAHALPNNLNKYRKYLNRCYKVIVLTSEIKKQLTKLGINGNKVLVSPDAVDLSIFDIDIDKQEARQSLKLPANKILLGYTGSFKTKDMDKGISDILKALKKLPDNILLVAIGGSDIDIEFYKNIAKSLNIENRVIWVKKVDQKTLAVYQKSFDVLLMPFPYTKHYAYYMSPLKMFEYMASKRPIVASNLPTIKEVLNENNCIFCRPDDNADLANKINILISNSDLAAKLSNQAYLDVKNYTWNNRAKLIIDFIS</sequence>
<keyword evidence="2" id="KW-1133">Transmembrane helix</keyword>
<proteinExistence type="predicted"/>
<gene>
    <name evidence="4" type="ORF">COT80_03615</name>
</gene>
<dbReference type="AlphaFoldDB" id="A0A2H0W3H5"/>
<name>A0A2H0W3H5_9BACT</name>
<evidence type="ECO:0000259" key="3">
    <source>
        <dbReference type="Pfam" id="PF00534"/>
    </source>
</evidence>
<dbReference type="Gene3D" id="3.40.50.2000">
    <property type="entry name" value="Glycogen Phosphorylase B"/>
    <property type="match status" value="2"/>
</dbReference>
<dbReference type="PANTHER" id="PTHR46401:SF2">
    <property type="entry name" value="GLYCOSYLTRANSFERASE WBBK-RELATED"/>
    <property type="match status" value="1"/>
</dbReference>
<dbReference type="PANTHER" id="PTHR46401">
    <property type="entry name" value="GLYCOSYLTRANSFERASE WBBK-RELATED"/>
    <property type="match status" value="1"/>
</dbReference>
<dbReference type="GO" id="GO:0016757">
    <property type="term" value="F:glycosyltransferase activity"/>
    <property type="evidence" value="ECO:0007669"/>
    <property type="project" value="InterPro"/>
</dbReference>
<dbReference type="Proteomes" id="UP000229056">
    <property type="component" value="Unassembled WGS sequence"/>
</dbReference>
<dbReference type="EMBL" id="PEZY01000012">
    <property type="protein sequence ID" value="PIS05827.1"/>
    <property type="molecule type" value="Genomic_DNA"/>
</dbReference>
<dbReference type="GO" id="GO:0009103">
    <property type="term" value="P:lipopolysaccharide biosynthetic process"/>
    <property type="evidence" value="ECO:0007669"/>
    <property type="project" value="TreeGrafter"/>
</dbReference>
<evidence type="ECO:0000313" key="5">
    <source>
        <dbReference type="Proteomes" id="UP000229056"/>
    </source>
</evidence>
<keyword evidence="2" id="KW-0472">Membrane</keyword>
<comment type="caution">
    <text evidence="4">The sequence shown here is derived from an EMBL/GenBank/DDBJ whole genome shotgun (WGS) entry which is preliminary data.</text>
</comment>